<proteinExistence type="predicted"/>
<dbReference type="PROSITE" id="PS51257">
    <property type="entry name" value="PROKAR_LIPOPROTEIN"/>
    <property type="match status" value="1"/>
</dbReference>
<dbReference type="InterPro" id="IPR051553">
    <property type="entry name" value="Ran_GTPase-activating"/>
</dbReference>
<dbReference type="Proteomes" id="UP000184731">
    <property type="component" value="Chromosome"/>
</dbReference>
<dbReference type="SUPFAM" id="SSF50985">
    <property type="entry name" value="RCC1/BLIP-II"/>
    <property type="match status" value="1"/>
</dbReference>
<dbReference type="PANTHER" id="PTHR45982">
    <property type="entry name" value="REGULATOR OF CHROMOSOME CONDENSATION"/>
    <property type="match status" value="1"/>
</dbReference>
<dbReference type="KEGG" id="saqi:AXG55_10985"/>
<sequence>MENKIFQINQKNFIFLGASLLLIGLSGCSQLYDLPDPTVPLDIASFNSLNDLVSYSKSLGYVPSYSTNGREYGLLSAADLGACVVMRSGNIKCWGYNSTGQLGNASATDSATPVLASVNGTASVSSGDFAVSVSAALGTTCGYFKSGFKCWGDNTQGQLGNGNTTSSNNPVSVSNIGSKTLKSFAVGDQHSCALYTDSTESCWSSNAFGQVGDGTSGTSRLTGVTASLPTGDSVISYIAASDRMTCAVTTSSNGYCWGNTTSTYLNLLFNPTPTFMGSNLTAVSSGDGSHMCFINKNQGLQCFGNNANGQLGNSSTVLSSTLVGVNNLSGVEMVVTGDNHTCAVANDYKNVYCWGDNTFGQVGAGSSQTQFTVPNIGSPVQGFPANSKIVDIAASDKTNCVLLSTDDVYCWGANGGGLGNGYVGVALGTAKYSTAIKILNRADP</sequence>
<keyword evidence="2" id="KW-1185">Reference proteome</keyword>
<protein>
    <submittedName>
        <fullName evidence="1">Uncharacterized protein</fullName>
    </submittedName>
</protein>
<reference evidence="1 2" key="1">
    <citation type="submission" date="2016-10" db="EMBL/GenBank/DDBJ databases">
        <title>Silvanigrella aquatica sp. nov., isolated from a freshwater lake located in the Black Forest, Germany, description of Silvanigrellaceae fam. nov., Silvanigrellales ord. nov., reclassification of the order Bdellovibrionales in the class Oligoflexia, reclassification of the families Bacteriovoracaceae and Halobacteriovoraceae in the new order Bacteriovoracales ord. nov., and reclassification of the family Pseudobacteriovoracaceae in the order Oligoflexiales.</title>
        <authorList>
            <person name="Hahn M.W."/>
            <person name="Schmidt J."/>
            <person name="Koll U."/>
            <person name="Rohde M."/>
            <person name="Verbag S."/>
            <person name="Pitt A."/>
            <person name="Nakai R."/>
            <person name="Naganuma T."/>
            <person name="Lang E."/>
        </authorList>
    </citation>
    <scope>NUCLEOTIDE SEQUENCE [LARGE SCALE GENOMIC DNA]</scope>
    <source>
        <strain evidence="1 2">MWH-Nonnen-W8red</strain>
    </source>
</reference>
<dbReference type="PROSITE" id="PS50012">
    <property type="entry name" value="RCC1_3"/>
    <property type="match status" value="2"/>
</dbReference>
<dbReference type="AlphaFoldDB" id="A0A1L4D2I7"/>
<dbReference type="GO" id="GO:0005085">
    <property type="term" value="F:guanyl-nucleotide exchange factor activity"/>
    <property type="evidence" value="ECO:0007669"/>
    <property type="project" value="TreeGrafter"/>
</dbReference>
<dbReference type="InterPro" id="IPR009091">
    <property type="entry name" value="RCC1/BLIP-II"/>
</dbReference>
<dbReference type="GO" id="GO:0005737">
    <property type="term" value="C:cytoplasm"/>
    <property type="evidence" value="ECO:0007669"/>
    <property type="project" value="TreeGrafter"/>
</dbReference>
<dbReference type="EMBL" id="CP017834">
    <property type="protein sequence ID" value="APJ04402.1"/>
    <property type="molecule type" value="Genomic_DNA"/>
</dbReference>
<accession>A0A1L4D2I7</accession>
<gene>
    <name evidence="1" type="ORF">AXG55_10985</name>
</gene>
<dbReference type="Gene3D" id="2.130.10.30">
    <property type="entry name" value="Regulator of chromosome condensation 1/beta-lactamase-inhibitor protein II"/>
    <property type="match status" value="2"/>
</dbReference>
<dbReference type="InterPro" id="IPR000408">
    <property type="entry name" value="Reg_chr_condens"/>
</dbReference>
<evidence type="ECO:0000313" key="1">
    <source>
        <dbReference type="EMBL" id="APJ04402.1"/>
    </source>
</evidence>
<dbReference type="PANTHER" id="PTHR45982:SF1">
    <property type="entry name" value="REGULATOR OF CHROMOSOME CONDENSATION"/>
    <property type="match status" value="1"/>
</dbReference>
<dbReference type="Pfam" id="PF00415">
    <property type="entry name" value="RCC1"/>
    <property type="match status" value="1"/>
</dbReference>
<evidence type="ECO:0000313" key="2">
    <source>
        <dbReference type="Proteomes" id="UP000184731"/>
    </source>
</evidence>
<dbReference type="Pfam" id="PF13540">
    <property type="entry name" value="RCC1_2"/>
    <property type="match status" value="2"/>
</dbReference>
<organism evidence="1 2">
    <name type="scientific">Silvanigrella aquatica</name>
    <dbReference type="NCBI Taxonomy" id="1915309"/>
    <lineage>
        <taxon>Bacteria</taxon>
        <taxon>Pseudomonadati</taxon>
        <taxon>Bdellovibrionota</taxon>
        <taxon>Oligoflexia</taxon>
        <taxon>Silvanigrellales</taxon>
        <taxon>Silvanigrellaceae</taxon>
        <taxon>Silvanigrella</taxon>
    </lineage>
</organism>
<dbReference type="OrthoDB" id="5652970at2"/>
<name>A0A1L4D2I7_9BACT</name>
<dbReference type="STRING" id="1915309.AXG55_10985"/>
<dbReference type="RefSeq" id="WP_148698158.1">
    <property type="nucleotide sequence ID" value="NZ_CP017834.1"/>
</dbReference>